<dbReference type="InterPro" id="IPR008965">
    <property type="entry name" value="CBM2/CBM3_carb-bd_dom_sf"/>
</dbReference>
<dbReference type="Proteomes" id="UP000641386">
    <property type="component" value="Unassembled WGS sequence"/>
</dbReference>
<gene>
    <name evidence="5" type="ORF">GCM10014715_28230</name>
</gene>
<keyword evidence="1" id="KW-0732">Signal</keyword>
<feature type="region of interest" description="Disordered" evidence="3">
    <location>
        <begin position="261"/>
        <end position="281"/>
    </location>
</feature>
<dbReference type="GO" id="GO:0030247">
    <property type="term" value="F:polysaccharide binding"/>
    <property type="evidence" value="ECO:0007669"/>
    <property type="project" value="UniProtKB-UniRule"/>
</dbReference>
<keyword evidence="6" id="KW-1185">Reference proteome</keyword>
<dbReference type="GO" id="GO:0004553">
    <property type="term" value="F:hydrolase activity, hydrolyzing O-glycosyl compounds"/>
    <property type="evidence" value="ECO:0007669"/>
    <property type="project" value="InterPro"/>
</dbReference>
<dbReference type="SUPFAM" id="SSF49384">
    <property type="entry name" value="Carbohydrate-binding domain"/>
    <property type="match status" value="1"/>
</dbReference>
<comment type="caution">
    <text evidence="5">The sequence shown here is derived from an EMBL/GenBank/DDBJ whole genome shotgun (WGS) entry which is preliminary data.</text>
</comment>
<dbReference type="InterPro" id="IPR012291">
    <property type="entry name" value="CBM2_carb-bd_dom_sf"/>
</dbReference>
<evidence type="ECO:0000313" key="6">
    <source>
        <dbReference type="Proteomes" id="UP000641386"/>
    </source>
</evidence>
<dbReference type="RefSeq" id="WP_189900171.1">
    <property type="nucleotide sequence ID" value="NZ_BNBC01000011.1"/>
</dbReference>
<evidence type="ECO:0000256" key="1">
    <source>
        <dbReference type="ARBA" id="ARBA00022729"/>
    </source>
</evidence>
<feature type="region of interest" description="Disordered" evidence="3">
    <location>
        <begin position="315"/>
        <end position="409"/>
    </location>
</feature>
<feature type="compositionally biased region" description="Low complexity" evidence="3">
    <location>
        <begin position="343"/>
        <end position="366"/>
    </location>
</feature>
<dbReference type="Pfam" id="PF00553">
    <property type="entry name" value="CBM_2"/>
    <property type="match status" value="1"/>
</dbReference>
<dbReference type="SMART" id="SM00637">
    <property type="entry name" value="CBD_II"/>
    <property type="match status" value="1"/>
</dbReference>
<accession>A0A919DRI7</accession>
<feature type="compositionally biased region" description="Polar residues" evidence="3">
    <location>
        <begin position="398"/>
        <end position="409"/>
    </location>
</feature>
<dbReference type="PROSITE" id="PS51173">
    <property type="entry name" value="CBM2"/>
    <property type="match status" value="1"/>
</dbReference>
<evidence type="ECO:0000259" key="4">
    <source>
        <dbReference type="PROSITE" id="PS51173"/>
    </source>
</evidence>
<dbReference type="GO" id="GO:0000272">
    <property type="term" value="P:polysaccharide catabolic process"/>
    <property type="evidence" value="ECO:0007669"/>
    <property type="project" value="UniProtKB-KW"/>
</dbReference>
<keyword evidence="2" id="KW-0624">Polysaccharide degradation</keyword>
<protein>
    <recommendedName>
        <fullName evidence="4">CBM2 domain-containing protein</fullName>
    </recommendedName>
</protein>
<dbReference type="AlphaFoldDB" id="A0A919DRI7"/>
<reference evidence="5" key="1">
    <citation type="journal article" date="2014" name="Int. J. Syst. Evol. Microbiol.">
        <title>Complete genome sequence of Corynebacterium casei LMG S-19264T (=DSM 44701T), isolated from a smear-ripened cheese.</title>
        <authorList>
            <consortium name="US DOE Joint Genome Institute (JGI-PGF)"/>
            <person name="Walter F."/>
            <person name="Albersmeier A."/>
            <person name="Kalinowski J."/>
            <person name="Ruckert C."/>
        </authorList>
    </citation>
    <scope>NUCLEOTIDE SEQUENCE</scope>
    <source>
        <strain evidence="5">JCM 3302</strain>
    </source>
</reference>
<evidence type="ECO:0000256" key="3">
    <source>
        <dbReference type="SAM" id="MobiDB-lite"/>
    </source>
</evidence>
<dbReference type="Gene3D" id="2.60.40.290">
    <property type="match status" value="1"/>
</dbReference>
<sequence length="513" mass="53723">MPEQPSPKDATEAALWAECWDAVLSYADLCTAGASAAHELAAEAFALGLREVRAADAGASRGRRTPRLPAIPLMLTAARTTAAAWEAGGLGDRLDPDLRLWLNSGRAARYPGPPPLRPLALRGLRDLQEADAALLWLAEVEALPLVVVARRLGLDPATVSEELDQVRALFRDRCRRNHLDTPMDAECRRYARLLDAVTRSTPAGEAPEDLSRHLATCVRCAETAACLRPHGGGLPAALAGGVIGWGGLAYLERRRRAAEVRLGPPRAAPGTESADPTETGTGRARVVRGSLLAAAVALSALALTVSLMPFGDSASDSARGEGDGRPVADGGFTLPSADPSPHSARGSAAATAPASPSRRPSPSGTATGSGRTDPDPDPEPQGTSSSTLGTGSGDGSRPSDTPAPSRSAAPTCTVRYDLADQWNGGFQARVTVTTTRALDTWRTSWTFRDGQHITQMWDATVHQDGPRVTATAADYDRTVPAGGTLSFGFIASWHDRNSAPTDFALNGRACTTT</sequence>
<reference evidence="5" key="2">
    <citation type="submission" date="2020-09" db="EMBL/GenBank/DDBJ databases">
        <authorList>
            <person name="Sun Q."/>
            <person name="Ohkuma M."/>
        </authorList>
    </citation>
    <scope>NUCLEOTIDE SEQUENCE</scope>
    <source>
        <strain evidence="5">JCM 3302</strain>
    </source>
</reference>
<feature type="domain" description="CBM2" evidence="4">
    <location>
        <begin position="405"/>
        <end position="513"/>
    </location>
</feature>
<dbReference type="InterPro" id="IPR001919">
    <property type="entry name" value="CBD2"/>
</dbReference>
<dbReference type="EMBL" id="BNBC01000011">
    <property type="protein sequence ID" value="GHE72508.1"/>
    <property type="molecule type" value="Genomic_DNA"/>
</dbReference>
<proteinExistence type="predicted"/>
<evidence type="ECO:0000313" key="5">
    <source>
        <dbReference type="EMBL" id="GHE72508.1"/>
    </source>
</evidence>
<evidence type="ECO:0000256" key="2">
    <source>
        <dbReference type="ARBA" id="ARBA00023326"/>
    </source>
</evidence>
<name>A0A919DRI7_9ACTN</name>
<keyword evidence="2" id="KW-0119">Carbohydrate metabolism</keyword>
<organism evidence="5 6">
    <name type="scientific">Streptomyces spiralis</name>
    <dbReference type="NCBI Taxonomy" id="66376"/>
    <lineage>
        <taxon>Bacteria</taxon>
        <taxon>Bacillati</taxon>
        <taxon>Actinomycetota</taxon>
        <taxon>Actinomycetes</taxon>
        <taxon>Kitasatosporales</taxon>
        <taxon>Streptomycetaceae</taxon>
        <taxon>Streptomyces</taxon>
    </lineage>
</organism>